<keyword evidence="4" id="KW-1185">Reference proteome</keyword>
<organism evidence="3 4">
    <name type="scientific">Elysia crispata</name>
    <name type="common">lettuce slug</name>
    <dbReference type="NCBI Taxonomy" id="231223"/>
    <lineage>
        <taxon>Eukaryota</taxon>
        <taxon>Metazoa</taxon>
        <taxon>Spiralia</taxon>
        <taxon>Lophotrochozoa</taxon>
        <taxon>Mollusca</taxon>
        <taxon>Gastropoda</taxon>
        <taxon>Heterobranchia</taxon>
        <taxon>Euthyneura</taxon>
        <taxon>Panpulmonata</taxon>
        <taxon>Sacoglossa</taxon>
        <taxon>Placobranchoidea</taxon>
        <taxon>Plakobranchidae</taxon>
        <taxon>Elysia</taxon>
    </lineage>
</organism>
<feature type="transmembrane region" description="Helical" evidence="2">
    <location>
        <begin position="48"/>
        <end position="66"/>
    </location>
</feature>
<gene>
    <name evidence="3" type="ORF">RRG08_043804</name>
</gene>
<feature type="region of interest" description="Disordered" evidence="1">
    <location>
        <begin position="1"/>
        <end position="36"/>
    </location>
</feature>
<dbReference type="EMBL" id="JAWDGP010004660">
    <property type="protein sequence ID" value="KAK3762727.1"/>
    <property type="molecule type" value="Genomic_DNA"/>
</dbReference>
<name>A0AAE0Z4P5_9GAST</name>
<protein>
    <submittedName>
        <fullName evidence="3">Uncharacterized protein</fullName>
    </submittedName>
</protein>
<reference evidence="3" key="1">
    <citation type="journal article" date="2023" name="G3 (Bethesda)">
        <title>A reference genome for the long-term kleptoplast-retaining sea slug Elysia crispata morphotype clarki.</title>
        <authorList>
            <person name="Eastman K.E."/>
            <person name="Pendleton A.L."/>
            <person name="Shaikh M.A."/>
            <person name="Suttiyut T."/>
            <person name="Ogas R."/>
            <person name="Tomko P."/>
            <person name="Gavelis G."/>
            <person name="Widhalm J.R."/>
            <person name="Wisecaver J.H."/>
        </authorList>
    </citation>
    <scope>NUCLEOTIDE SEQUENCE</scope>
    <source>
        <strain evidence="3">ECLA1</strain>
    </source>
</reference>
<keyword evidence="2" id="KW-0472">Membrane</keyword>
<comment type="caution">
    <text evidence="3">The sequence shown here is derived from an EMBL/GenBank/DDBJ whole genome shotgun (WGS) entry which is preliminary data.</text>
</comment>
<evidence type="ECO:0000256" key="1">
    <source>
        <dbReference type="SAM" id="MobiDB-lite"/>
    </source>
</evidence>
<feature type="compositionally biased region" description="Basic and acidic residues" evidence="1">
    <location>
        <begin position="7"/>
        <end position="21"/>
    </location>
</feature>
<sequence>MPGARNQSRDRDKQTGLRDDNTLTTHSAHQATHKRPDVANCSRLTDNMILGFFNLFGLVSSFPLYVSNYCVKLLLGATRTLGMDTSPAGKTSQG</sequence>
<evidence type="ECO:0000313" key="3">
    <source>
        <dbReference type="EMBL" id="KAK3762727.1"/>
    </source>
</evidence>
<evidence type="ECO:0000313" key="4">
    <source>
        <dbReference type="Proteomes" id="UP001283361"/>
    </source>
</evidence>
<proteinExistence type="predicted"/>
<keyword evidence="2" id="KW-0812">Transmembrane</keyword>
<evidence type="ECO:0000256" key="2">
    <source>
        <dbReference type="SAM" id="Phobius"/>
    </source>
</evidence>
<accession>A0AAE0Z4P5</accession>
<keyword evidence="2" id="KW-1133">Transmembrane helix</keyword>
<dbReference type="AlphaFoldDB" id="A0AAE0Z4P5"/>
<dbReference type="Proteomes" id="UP001283361">
    <property type="component" value="Unassembled WGS sequence"/>
</dbReference>